<dbReference type="AlphaFoldDB" id="A0A2I0T4S5"/>
<dbReference type="InterPro" id="IPR011990">
    <property type="entry name" value="TPR-like_helical_dom_sf"/>
</dbReference>
<evidence type="ECO:0000313" key="4">
    <source>
        <dbReference type="Proteomes" id="UP000233556"/>
    </source>
</evidence>
<reference evidence="4" key="2">
    <citation type="submission" date="2017-12" db="EMBL/GenBank/DDBJ databases">
        <title>Genome sequence of the Bar-tailed Godwit (Limosa lapponica baueri).</title>
        <authorList>
            <person name="Lima N.C.B."/>
            <person name="Parody-Merino A.M."/>
            <person name="Battley P.F."/>
            <person name="Fidler A.E."/>
            <person name="Prosdocimi F."/>
        </authorList>
    </citation>
    <scope>NUCLEOTIDE SEQUENCE [LARGE SCALE GENOMIC DNA]</scope>
</reference>
<dbReference type="Pfam" id="PF23723">
    <property type="entry name" value="TPR_EDRF1"/>
    <property type="match status" value="2"/>
</dbReference>
<feature type="compositionally biased region" description="Polar residues" evidence="1">
    <location>
        <begin position="177"/>
        <end position="186"/>
    </location>
</feature>
<keyword evidence="4" id="KW-1185">Reference proteome</keyword>
<protein>
    <submittedName>
        <fullName evidence="3">Erythroid differentiation-related factor 1</fullName>
    </submittedName>
</protein>
<organism evidence="3 4">
    <name type="scientific">Limosa lapponica baueri</name>
    <dbReference type="NCBI Taxonomy" id="1758121"/>
    <lineage>
        <taxon>Eukaryota</taxon>
        <taxon>Metazoa</taxon>
        <taxon>Chordata</taxon>
        <taxon>Craniata</taxon>
        <taxon>Vertebrata</taxon>
        <taxon>Euteleostomi</taxon>
        <taxon>Archelosauria</taxon>
        <taxon>Archosauria</taxon>
        <taxon>Dinosauria</taxon>
        <taxon>Saurischia</taxon>
        <taxon>Theropoda</taxon>
        <taxon>Coelurosauria</taxon>
        <taxon>Aves</taxon>
        <taxon>Neognathae</taxon>
        <taxon>Neoaves</taxon>
        <taxon>Charadriiformes</taxon>
        <taxon>Scolopacidae</taxon>
        <taxon>Limosa</taxon>
    </lineage>
</organism>
<feature type="domain" description="EDRF1 TPR repeats region" evidence="2">
    <location>
        <begin position="173"/>
        <end position="222"/>
    </location>
</feature>
<dbReference type="GO" id="GO:0045893">
    <property type="term" value="P:positive regulation of DNA-templated transcription"/>
    <property type="evidence" value="ECO:0007669"/>
    <property type="project" value="TreeGrafter"/>
</dbReference>
<dbReference type="PANTHER" id="PTHR15000:SF1">
    <property type="entry name" value="ERYTHROID DIFFERENTIATION-RELATED FACTOR 1"/>
    <property type="match status" value="1"/>
</dbReference>
<dbReference type="SUPFAM" id="SSF48452">
    <property type="entry name" value="TPR-like"/>
    <property type="match status" value="1"/>
</dbReference>
<dbReference type="Proteomes" id="UP000233556">
    <property type="component" value="Unassembled WGS sequence"/>
</dbReference>
<evidence type="ECO:0000313" key="3">
    <source>
        <dbReference type="EMBL" id="PKU28797.1"/>
    </source>
</evidence>
<dbReference type="PANTHER" id="PTHR15000">
    <property type="entry name" value="ERYTHROID DIFFERENTIATION-RELATED FACTOR 1"/>
    <property type="match status" value="1"/>
</dbReference>
<sequence length="223" mass="25358">MKLQLILKSSKAYYVLSDAAMILQKYGRALRYIKLALQCHVSKNVSTTEQQLWKKSFSCFEEGIQNFESIDDATNAALLLCNTGRLMRICAQAHCVTEGDFKREFSPEEALYYNKAIDYYLKALRSLGKRDVHPAVWDSVNWELSTTYFTMATLQQDYAPLSRKAQEQISKDKGSAENVSPNDPSTGLNKEEVLKLLSIFESRMSFLLLQSIKLLTSTKKKIG</sequence>
<evidence type="ECO:0000256" key="1">
    <source>
        <dbReference type="SAM" id="MobiDB-lite"/>
    </source>
</evidence>
<feature type="domain" description="EDRF1 TPR repeats region" evidence="2">
    <location>
        <begin position="40"/>
        <end position="172"/>
    </location>
</feature>
<dbReference type="EMBL" id="KZ519177">
    <property type="protein sequence ID" value="PKU28797.1"/>
    <property type="molecule type" value="Genomic_DNA"/>
</dbReference>
<accession>A0A2I0T4S5</accession>
<dbReference type="InterPro" id="IPR056583">
    <property type="entry name" value="EDRF1_TPR"/>
</dbReference>
<name>A0A2I0T4S5_LIMLA</name>
<feature type="compositionally biased region" description="Basic and acidic residues" evidence="1">
    <location>
        <begin position="166"/>
        <end position="175"/>
    </location>
</feature>
<feature type="region of interest" description="Disordered" evidence="1">
    <location>
        <begin position="166"/>
        <end position="186"/>
    </location>
</feature>
<proteinExistence type="predicted"/>
<evidence type="ECO:0000259" key="2">
    <source>
        <dbReference type="Pfam" id="PF23723"/>
    </source>
</evidence>
<dbReference type="OrthoDB" id="419432at2759"/>
<gene>
    <name evidence="3" type="ORF">llap_20899</name>
</gene>
<dbReference type="Gene3D" id="1.25.40.10">
    <property type="entry name" value="Tetratricopeptide repeat domain"/>
    <property type="match status" value="1"/>
</dbReference>
<reference evidence="4" key="1">
    <citation type="submission" date="2017-11" db="EMBL/GenBank/DDBJ databases">
        <authorList>
            <person name="Lima N.C."/>
            <person name="Parody-Merino A.M."/>
            <person name="Battley P.F."/>
            <person name="Fidler A.E."/>
            <person name="Prosdocimi F."/>
        </authorList>
    </citation>
    <scope>NUCLEOTIDE SEQUENCE [LARGE SCALE GENOMIC DNA]</scope>
</reference>